<proteinExistence type="predicted"/>
<comment type="caution">
    <text evidence="1">The sequence shown here is derived from an EMBL/GenBank/DDBJ whole genome shotgun (WGS) entry which is preliminary data.</text>
</comment>
<evidence type="ECO:0000313" key="2">
    <source>
        <dbReference type="Proteomes" id="UP000003340"/>
    </source>
</evidence>
<dbReference type="Proteomes" id="UP000003340">
    <property type="component" value="Unassembled WGS sequence"/>
</dbReference>
<protein>
    <submittedName>
        <fullName evidence="1">Uncharacterized protein</fullName>
    </submittedName>
</protein>
<sequence>MPRDLGEVQSQLNGWLGNESSYICCSMVHWFLQRGQLLIENGERFLHSIFVNITGPKPICQQLETSNQRYRAVLDRSDSVIFEFNLKTGRAIFSDVWKKKFSSPR</sequence>
<accession>C0EI27</accession>
<dbReference type="AlphaFoldDB" id="C0EI27"/>
<dbReference type="EMBL" id="ACEC01000124">
    <property type="protein sequence ID" value="EEG28835.1"/>
    <property type="molecule type" value="Genomic_DNA"/>
</dbReference>
<dbReference type="STRING" id="537013.CLOSTMETH_03522"/>
<gene>
    <name evidence="1" type="ORF">CLOSTMETH_03522</name>
</gene>
<reference evidence="1 2" key="2">
    <citation type="submission" date="2009-02" db="EMBL/GenBank/DDBJ databases">
        <title>Draft genome sequence of Clostridium methylpentosum (DSM 5476).</title>
        <authorList>
            <person name="Sudarsanam P."/>
            <person name="Ley R."/>
            <person name="Guruge J."/>
            <person name="Turnbaugh P.J."/>
            <person name="Mahowald M."/>
            <person name="Liep D."/>
            <person name="Gordon J."/>
        </authorList>
    </citation>
    <scope>NUCLEOTIDE SEQUENCE [LARGE SCALE GENOMIC DNA]</scope>
    <source>
        <strain evidence="1 2">DSM 5476</strain>
    </source>
</reference>
<keyword evidence="2" id="KW-1185">Reference proteome</keyword>
<evidence type="ECO:0000313" key="1">
    <source>
        <dbReference type="EMBL" id="EEG28835.1"/>
    </source>
</evidence>
<organism evidence="1 2">
    <name type="scientific">[Clostridium] methylpentosum DSM 5476</name>
    <dbReference type="NCBI Taxonomy" id="537013"/>
    <lineage>
        <taxon>Bacteria</taxon>
        <taxon>Bacillati</taxon>
        <taxon>Bacillota</taxon>
        <taxon>Clostridia</taxon>
        <taxon>Eubacteriales</taxon>
        <taxon>Oscillospiraceae</taxon>
        <taxon>Oscillospiraceae incertae sedis</taxon>
    </lineage>
</organism>
<reference evidence="1 2" key="1">
    <citation type="submission" date="2009-01" db="EMBL/GenBank/DDBJ databases">
        <authorList>
            <person name="Fulton L."/>
            <person name="Clifton S."/>
            <person name="Fulton B."/>
            <person name="Xu J."/>
            <person name="Minx P."/>
            <person name="Pepin K.H."/>
            <person name="Johnson M."/>
            <person name="Bhonagiri V."/>
            <person name="Nash W.E."/>
            <person name="Mardis E.R."/>
            <person name="Wilson R.K."/>
        </authorList>
    </citation>
    <scope>NUCLEOTIDE SEQUENCE [LARGE SCALE GENOMIC DNA]</scope>
    <source>
        <strain evidence="1 2">DSM 5476</strain>
    </source>
</reference>
<dbReference type="HOGENOM" id="CLU_2231909_0_0_9"/>
<name>C0EI27_9FIRM</name>